<reference evidence="2 3" key="1">
    <citation type="submission" date="2019-03" db="EMBL/GenBank/DDBJ databases">
        <title>Sequencing 23 genomes of Wallemia ichthyophaga.</title>
        <authorList>
            <person name="Gostincar C."/>
        </authorList>
    </citation>
    <scope>NUCLEOTIDE SEQUENCE [LARGE SCALE GENOMIC DNA]</scope>
    <source>
        <strain evidence="2 3">EXF-5753</strain>
    </source>
</reference>
<evidence type="ECO:0000313" key="3">
    <source>
        <dbReference type="Proteomes" id="UP000310189"/>
    </source>
</evidence>
<feature type="compositionally biased region" description="Basic and acidic residues" evidence="1">
    <location>
        <begin position="216"/>
        <end position="230"/>
    </location>
</feature>
<feature type="region of interest" description="Disordered" evidence="1">
    <location>
        <begin position="216"/>
        <end position="342"/>
    </location>
</feature>
<comment type="caution">
    <text evidence="2">The sequence shown here is derived from an EMBL/GenBank/DDBJ whole genome shotgun (WGS) entry which is preliminary data.</text>
</comment>
<dbReference type="AlphaFoldDB" id="A0A4T0FVI3"/>
<dbReference type="OrthoDB" id="3360229at2759"/>
<dbReference type="Proteomes" id="UP000310189">
    <property type="component" value="Unassembled WGS sequence"/>
</dbReference>
<accession>A0A4T0FVI3</accession>
<sequence length="382" mass="43200">MERIERRSLVDVVDASIIDTADKFCRIARKATKPGGSHELKVGLTAVPWVCTMLAAEHHGLHSQFDENVALSRSATRPKDFKIVVDTCKAVLSANDKPKETAENAMATIPITAEELVQEYELPSSRADDVKELMKAFYKGAETDRQQLYLENTRGPYRNELIGALFWAMGASLNILDLPSRNQFASDWQLTVHVLKKYCEDVDYYTRDELDSLRRTGKLMEKSSPKRELGLEQSLTTNTKRRRNAAERADVKRTQPEAGAPRRMRSTGANSANSANDALKDLQSRRTTPQKPRTIHSTPQKTTKTQPAEQNQTPRQAAARAKRQQRLETVKENDNGMSTSSLPNNLLLHGWCFTDTFKSSYQPSRYDEFLEVRKSLLKSLKL</sequence>
<evidence type="ECO:0000313" key="2">
    <source>
        <dbReference type="EMBL" id="TIA91774.1"/>
    </source>
</evidence>
<feature type="compositionally biased region" description="Basic and acidic residues" evidence="1">
    <location>
        <begin position="325"/>
        <end position="334"/>
    </location>
</feature>
<proteinExistence type="predicted"/>
<organism evidence="2 3">
    <name type="scientific">Wallemia hederae</name>
    <dbReference type="NCBI Taxonomy" id="1540922"/>
    <lineage>
        <taxon>Eukaryota</taxon>
        <taxon>Fungi</taxon>
        <taxon>Dikarya</taxon>
        <taxon>Basidiomycota</taxon>
        <taxon>Wallemiomycotina</taxon>
        <taxon>Wallemiomycetes</taxon>
        <taxon>Wallemiales</taxon>
        <taxon>Wallemiaceae</taxon>
        <taxon>Wallemia</taxon>
    </lineage>
</organism>
<dbReference type="EMBL" id="SPNW01000010">
    <property type="protein sequence ID" value="TIA91774.1"/>
    <property type="molecule type" value="Genomic_DNA"/>
</dbReference>
<feature type="compositionally biased region" description="Polar residues" evidence="1">
    <location>
        <begin position="267"/>
        <end position="276"/>
    </location>
</feature>
<feature type="compositionally biased region" description="Basic and acidic residues" evidence="1">
    <location>
        <begin position="244"/>
        <end position="255"/>
    </location>
</feature>
<keyword evidence="3" id="KW-1185">Reference proteome</keyword>
<protein>
    <submittedName>
        <fullName evidence="2">Uncharacterized protein</fullName>
    </submittedName>
</protein>
<gene>
    <name evidence="2" type="ORF">E3P99_00923</name>
</gene>
<name>A0A4T0FVI3_9BASI</name>
<feature type="compositionally biased region" description="Polar residues" evidence="1">
    <location>
        <begin position="285"/>
        <end position="314"/>
    </location>
</feature>
<evidence type="ECO:0000256" key="1">
    <source>
        <dbReference type="SAM" id="MobiDB-lite"/>
    </source>
</evidence>